<dbReference type="GO" id="GO:0046872">
    <property type="term" value="F:metal ion binding"/>
    <property type="evidence" value="ECO:0007669"/>
    <property type="project" value="UniProtKB-KW"/>
</dbReference>
<feature type="domain" description="Succinylglutamate desuccinylase/Aspartoacylase catalytic" evidence="5">
    <location>
        <begin position="34"/>
        <end position="223"/>
    </location>
</feature>
<evidence type="ECO:0000313" key="7">
    <source>
        <dbReference type="Proteomes" id="UP000252706"/>
    </source>
</evidence>
<evidence type="ECO:0000256" key="3">
    <source>
        <dbReference type="ARBA" id="ARBA00022801"/>
    </source>
</evidence>
<dbReference type="PANTHER" id="PTHR37326:SF1">
    <property type="entry name" value="BLL3975 PROTEIN"/>
    <property type="match status" value="1"/>
</dbReference>
<dbReference type="InterPro" id="IPR043795">
    <property type="entry name" value="N-alpha-Ac-DABA-like"/>
</dbReference>
<evidence type="ECO:0000313" key="6">
    <source>
        <dbReference type="EMBL" id="RBW60682.1"/>
    </source>
</evidence>
<evidence type="ECO:0000256" key="2">
    <source>
        <dbReference type="ARBA" id="ARBA00022723"/>
    </source>
</evidence>
<evidence type="ECO:0000259" key="5">
    <source>
        <dbReference type="Pfam" id="PF24827"/>
    </source>
</evidence>
<comment type="caution">
    <text evidence="6">The sequence shown here is derived from an EMBL/GenBank/DDBJ whole genome shotgun (WGS) entry which is preliminary data.</text>
</comment>
<name>A0A366XC85_9RHOB</name>
<dbReference type="GO" id="GO:0016788">
    <property type="term" value="F:hydrolase activity, acting on ester bonds"/>
    <property type="evidence" value="ECO:0007669"/>
    <property type="project" value="InterPro"/>
</dbReference>
<dbReference type="AlphaFoldDB" id="A0A366XC85"/>
<dbReference type="SUPFAM" id="SSF53187">
    <property type="entry name" value="Zn-dependent exopeptidases"/>
    <property type="match status" value="1"/>
</dbReference>
<accession>A0A366XC85</accession>
<dbReference type="GO" id="GO:0016811">
    <property type="term" value="F:hydrolase activity, acting on carbon-nitrogen (but not peptide) bonds, in linear amides"/>
    <property type="evidence" value="ECO:0007669"/>
    <property type="project" value="InterPro"/>
</dbReference>
<evidence type="ECO:0000256" key="1">
    <source>
        <dbReference type="ARBA" id="ARBA00001947"/>
    </source>
</evidence>
<dbReference type="Pfam" id="PF24827">
    <property type="entry name" value="AstE_AspA_cat"/>
    <property type="match status" value="1"/>
</dbReference>
<dbReference type="PIRSF" id="PIRSF039012">
    <property type="entry name" value="ASP"/>
    <property type="match status" value="1"/>
</dbReference>
<keyword evidence="2" id="KW-0479">Metal-binding</keyword>
<keyword evidence="3" id="KW-0378">Hydrolase</keyword>
<dbReference type="OrthoDB" id="9782876at2"/>
<reference evidence="6 7" key="1">
    <citation type="submission" date="2018-07" db="EMBL/GenBank/DDBJ databases">
        <title>Modular assembly of carbohydrate-degrading microbial communities in the ocean.</title>
        <authorList>
            <person name="Enke T.N."/>
            <person name="Datta M.S."/>
            <person name="Schwartzman J.A."/>
            <person name="Cermak N."/>
            <person name="Schmitz D.A."/>
            <person name="Barrere J."/>
            <person name="Cordero O.X."/>
        </authorList>
    </citation>
    <scope>NUCLEOTIDE SEQUENCE [LARGE SCALE GENOMIC DNA]</scope>
    <source>
        <strain evidence="6 7">C3M10</strain>
    </source>
</reference>
<evidence type="ECO:0000256" key="4">
    <source>
        <dbReference type="ARBA" id="ARBA00022833"/>
    </source>
</evidence>
<gene>
    <name evidence="6" type="ORF">DS909_03235</name>
</gene>
<protein>
    <submittedName>
        <fullName evidence="6">Succinylglutamate desuccinylase</fullName>
    </submittedName>
</protein>
<dbReference type="Proteomes" id="UP000252706">
    <property type="component" value="Unassembled WGS sequence"/>
</dbReference>
<dbReference type="Gene3D" id="3.40.630.10">
    <property type="entry name" value="Zn peptidases"/>
    <property type="match status" value="1"/>
</dbReference>
<organism evidence="6 7">
    <name type="scientific">Phaeobacter gallaeciensis</name>
    <dbReference type="NCBI Taxonomy" id="60890"/>
    <lineage>
        <taxon>Bacteria</taxon>
        <taxon>Pseudomonadati</taxon>
        <taxon>Pseudomonadota</taxon>
        <taxon>Alphaproteobacteria</taxon>
        <taxon>Rhodobacterales</taxon>
        <taxon>Roseobacteraceae</taxon>
        <taxon>Phaeobacter</taxon>
    </lineage>
</organism>
<dbReference type="InterPro" id="IPR053138">
    <property type="entry name" value="N-alpha-Ac-DABA_deacetylase"/>
</dbReference>
<proteinExistence type="predicted"/>
<comment type="cofactor">
    <cofactor evidence="1">
        <name>Zn(2+)</name>
        <dbReference type="ChEBI" id="CHEBI:29105"/>
    </cofactor>
</comment>
<dbReference type="CDD" id="cd06252">
    <property type="entry name" value="M14_ASTE_ASPA-like"/>
    <property type="match status" value="1"/>
</dbReference>
<dbReference type="PANTHER" id="PTHR37326">
    <property type="entry name" value="BLL3975 PROTEIN"/>
    <property type="match status" value="1"/>
</dbReference>
<dbReference type="InterPro" id="IPR055438">
    <property type="entry name" value="AstE_AspA_cat"/>
</dbReference>
<dbReference type="EMBL" id="QOCE01000011">
    <property type="protein sequence ID" value="RBW60682.1"/>
    <property type="molecule type" value="Genomic_DNA"/>
</dbReference>
<sequence>MGKHAGFLRVPHSVHDSAYGWIPVPIASIRNGAGPVVLLLAGVHGDEYEGQIALSKLVRSLAPDQITGQIIVLTMANFPAAEAGQRTSPIDGGNLNRVFPGDPTGTPTQMIADYIERYLLPRCDYLIDLHSGGTSLFYPPTLLRGQGYTQQEAVMLKAIQDAFDLPYAWVFTGGGGPNSTARTAMGAGNRNGVVSVMAELGGAGAVTPSILAQTERGLRRVLHRLALLSGAGPVPQNKTREMHALGTICIYDRGVFEPVKDIGDDISEGEVSGYVLRLDRPLEAPTEVISSFTGTILCKRPLGQVKCGDVVYQVAADTT</sequence>
<keyword evidence="4" id="KW-0862">Zinc</keyword>